<dbReference type="PROSITE" id="PS01032">
    <property type="entry name" value="PPM_1"/>
    <property type="match status" value="1"/>
</dbReference>
<feature type="region of interest" description="Disordered" evidence="5">
    <location>
        <begin position="361"/>
        <end position="384"/>
    </location>
</feature>
<comment type="similarity">
    <text evidence="4">Belongs to the PP2C family.</text>
</comment>
<dbReference type="Pfam" id="PF00481">
    <property type="entry name" value="PP2C"/>
    <property type="match status" value="1"/>
</dbReference>
<reference evidence="7 8" key="1">
    <citation type="journal article" date="2018" name="Mol. Biol. Evol.">
        <title>Analysis of the draft genome of the red seaweed Gracilariopsis chorda provides insights into genome size evolution in Rhodophyta.</title>
        <authorList>
            <person name="Lee J."/>
            <person name="Yang E.C."/>
            <person name="Graf L."/>
            <person name="Yang J.H."/>
            <person name="Qiu H."/>
            <person name="Zel Zion U."/>
            <person name="Chan C.X."/>
            <person name="Stephens T.G."/>
            <person name="Weber A.P.M."/>
            <person name="Boo G.H."/>
            <person name="Boo S.M."/>
            <person name="Kim K.M."/>
            <person name="Shin Y."/>
            <person name="Jung M."/>
            <person name="Lee S.J."/>
            <person name="Yim H.S."/>
            <person name="Lee J.H."/>
            <person name="Bhattacharya D."/>
            <person name="Yoon H.S."/>
        </authorList>
    </citation>
    <scope>NUCLEOTIDE SEQUENCE [LARGE SCALE GENOMIC DNA]</scope>
    <source>
        <strain evidence="7 8">SKKU-2015</strain>
        <tissue evidence="7">Whole body</tissue>
    </source>
</reference>
<evidence type="ECO:0000313" key="7">
    <source>
        <dbReference type="EMBL" id="PXF48032.1"/>
    </source>
</evidence>
<protein>
    <submittedName>
        <fullName evidence="7">Phosphatase 2C 4</fullName>
    </submittedName>
</protein>
<gene>
    <name evidence="7" type="ORF">BWQ96_02223</name>
</gene>
<dbReference type="SMART" id="SM00332">
    <property type="entry name" value="PP2Cc"/>
    <property type="match status" value="1"/>
</dbReference>
<accession>A0A2V3J0T8</accession>
<dbReference type="Proteomes" id="UP000247409">
    <property type="component" value="Unassembled WGS sequence"/>
</dbReference>
<dbReference type="InterPro" id="IPR000222">
    <property type="entry name" value="PP2C_BS"/>
</dbReference>
<dbReference type="InterPro" id="IPR001932">
    <property type="entry name" value="PPM-type_phosphatase-like_dom"/>
</dbReference>
<dbReference type="InterPro" id="IPR036457">
    <property type="entry name" value="PPM-type-like_dom_sf"/>
</dbReference>
<dbReference type="PANTHER" id="PTHR47992">
    <property type="entry name" value="PROTEIN PHOSPHATASE"/>
    <property type="match status" value="1"/>
</dbReference>
<evidence type="ECO:0000256" key="4">
    <source>
        <dbReference type="RuleBase" id="RU003465"/>
    </source>
</evidence>
<name>A0A2V3J0T8_9FLOR</name>
<organism evidence="7 8">
    <name type="scientific">Gracilariopsis chorda</name>
    <dbReference type="NCBI Taxonomy" id="448386"/>
    <lineage>
        <taxon>Eukaryota</taxon>
        <taxon>Rhodophyta</taxon>
        <taxon>Florideophyceae</taxon>
        <taxon>Rhodymeniophycidae</taxon>
        <taxon>Gracilariales</taxon>
        <taxon>Gracilariaceae</taxon>
        <taxon>Gracilariopsis</taxon>
    </lineage>
</organism>
<evidence type="ECO:0000259" key="6">
    <source>
        <dbReference type="PROSITE" id="PS51746"/>
    </source>
</evidence>
<dbReference type="Gene3D" id="3.60.40.10">
    <property type="entry name" value="PPM-type phosphatase domain"/>
    <property type="match status" value="1"/>
</dbReference>
<evidence type="ECO:0000256" key="3">
    <source>
        <dbReference type="ARBA" id="ARBA00022912"/>
    </source>
</evidence>
<keyword evidence="8" id="KW-1185">Reference proteome</keyword>
<evidence type="ECO:0000313" key="8">
    <source>
        <dbReference type="Proteomes" id="UP000247409"/>
    </source>
</evidence>
<feature type="domain" description="PPM-type phosphatase" evidence="6">
    <location>
        <begin position="10"/>
        <end position="303"/>
    </location>
</feature>
<keyword evidence="2 4" id="KW-0378">Hydrolase</keyword>
<comment type="caution">
    <text evidence="7">The sequence shown here is derived from an EMBL/GenBank/DDBJ whole genome shotgun (WGS) entry which is preliminary data.</text>
</comment>
<evidence type="ECO:0000256" key="2">
    <source>
        <dbReference type="ARBA" id="ARBA00022801"/>
    </source>
</evidence>
<feature type="region of interest" description="Disordered" evidence="5">
    <location>
        <begin position="1"/>
        <end position="22"/>
    </location>
</feature>
<dbReference type="InterPro" id="IPR015655">
    <property type="entry name" value="PP2C"/>
</dbReference>
<keyword evidence="1" id="KW-0479">Metal-binding</keyword>
<keyword evidence="3 4" id="KW-0904">Protein phosphatase</keyword>
<evidence type="ECO:0000256" key="1">
    <source>
        <dbReference type="ARBA" id="ARBA00022723"/>
    </source>
</evidence>
<dbReference type="AlphaFoldDB" id="A0A2V3J0T8"/>
<dbReference type="OrthoDB" id="10264738at2759"/>
<dbReference type="PROSITE" id="PS51746">
    <property type="entry name" value="PPM_2"/>
    <property type="match status" value="1"/>
</dbReference>
<dbReference type="GO" id="GO:0046872">
    <property type="term" value="F:metal ion binding"/>
    <property type="evidence" value="ECO:0007669"/>
    <property type="project" value="UniProtKB-KW"/>
</dbReference>
<dbReference type="EMBL" id="NBIV01000017">
    <property type="protein sequence ID" value="PXF48032.1"/>
    <property type="molecule type" value="Genomic_DNA"/>
</dbReference>
<sequence>MEPPSIHHPQLGSHTTPGTRGRAANYQHDRFICSVHHQATVLAVFDGHGLPHNGHLISDHCAHNFLPLLQRQRAWQQPNTTREQPDPDMNTALLEVTAQLEGESLTVSDRHRQFAGTTLCAAVIKDGFLYTANVGDSRAVLAIHGAQQTMSSSPAATAIRATQLTRDHNCTEEEEKARIERNGGFVERDRLNGDLDMSRTIGDHEFKKYRNHPQFNRTGRHFGAELLVATPDITCRKLSDDDAFVVVATDGLWTKEIHNELLVVLAEGMFKRGKSATQVAKGLSQFAMASGSTDNITVLVALLKPIAPGRAFSLADRRLFRRFGARFTEDNAAADGENGLRMPRRRARVRSLFHRRTLREEDERTVHGEHHFSEELQMEDPPST</sequence>
<dbReference type="STRING" id="448386.A0A2V3J0T8"/>
<dbReference type="SUPFAM" id="SSF81606">
    <property type="entry name" value="PP2C-like"/>
    <property type="match status" value="1"/>
</dbReference>
<feature type="compositionally biased region" description="Basic and acidic residues" evidence="5">
    <location>
        <begin position="361"/>
        <end position="374"/>
    </location>
</feature>
<evidence type="ECO:0000256" key="5">
    <source>
        <dbReference type="SAM" id="MobiDB-lite"/>
    </source>
</evidence>
<dbReference type="GO" id="GO:0004722">
    <property type="term" value="F:protein serine/threonine phosphatase activity"/>
    <property type="evidence" value="ECO:0007669"/>
    <property type="project" value="InterPro"/>
</dbReference>
<dbReference type="CDD" id="cd00143">
    <property type="entry name" value="PP2Cc"/>
    <property type="match status" value="1"/>
</dbReference>
<proteinExistence type="inferred from homology"/>